<protein>
    <recommendedName>
        <fullName evidence="4">Caspase family protein</fullName>
    </recommendedName>
</protein>
<dbReference type="RefSeq" id="WP_382402226.1">
    <property type="nucleotide sequence ID" value="NZ_JBHSWH010000001.1"/>
</dbReference>
<reference evidence="3" key="1">
    <citation type="journal article" date="2019" name="Int. J. Syst. Evol. Microbiol.">
        <title>The Global Catalogue of Microorganisms (GCM) 10K type strain sequencing project: providing services to taxonomists for standard genome sequencing and annotation.</title>
        <authorList>
            <consortium name="The Broad Institute Genomics Platform"/>
            <consortium name="The Broad Institute Genome Sequencing Center for Infectious Disease"/>
            <person name="Wu L."/>
            <person name="Ma J."/>
        </authorList>
    </citation>
    <scope>NUCLEOTIDE SEQUENCE [LARGE SCALE GENOMIC DNA]</scope>
    <source>
        <strain evidence="3">CCUG 58127</strain>
    </source>
</reference>
<dbReference type="EMBL" id="JBHSWH010000001">
    <property type="protein sequence ID" value="MFC6706301.1"/>
    <property type="molecule type" value="Genomic_DNA"/>
</dbReference>
<feature type="region of interest" description="Disordered" evidence="1">
    <location>
        <begin position="229"/>
        <end position="266"/>
    </location>
</feature>
<comment type="caution">
    <text evidence="2">The sequence shown here is derived from an EMBL/GenBank/DDBJ whole genome shotgun (WGS) entry which is preliminary data.</text>
</comment>
<evidence type="ECO:0008006" key="4">
    <source>
        <dbReference type="Google" id="ProtNLM"/>
    </source>
</evidence>
<evidence type="ECO:0000313" key="2">
    <source>
        <dbReference type="EMBL" id="MFC6706301.1"/>
    </source>
</evidence>
<name>A0ABW2AIX3_9MICO</name>
<proteinExistence type="predicted"/>
<gene>
    <name evidence="2" type="ORF">ACFQDH_13785</name>
</gene>
<sequence>MTKSLGADEQPTRTATLIAISDFASSDSVTDSVESEFPYERLTAFMPNVNRLSVELEVFGYTVERPSTDALQANILGNSLTTAIGGSSSEIRIVHILSHGERSSPSGRLLIIGSDGNPSPTSINDIVSQAADNDDGPLVLFILDLCHAGVATELFWQLHGISESTKAWVISATSASDSAFDARLTRAVSLTLSAARDGTLGLDPSERHIPWLMFRNHIITNVEEGASTGLPQRVRSTPWTGLSTCRSSKTRDIRPTPRHAANSEQT</sequence>
<organism evidence="2 3">
    <name type="scientific">Flexivirga alba</name>
    <dbReference type="NCBI Taxonomy" id="702742"/>
    <lineage>
        <taxon>Bacteria</taxon>
        <taxon>Bacillati</taxon>
        <taxon>Actinomycetota</taxon>
        <taxon>Actinomycetes</taxon>
        <taxon>Micrococcales</taxon>
        <taxon>Dermacoccaceae</taxon>
        <taxon>Flexivirga</taxon>
    </lineage>
</organism>
<evidence type="ECO:0000313" key="3">
    <source>
        <dbReference type="Proteomes" id="UP001596298"/>
    </source>
</evidence>
<feature type="compositionally biased region" description="Polar residues" evidence="1">
    <location>
        <begin position="234"/>
        <end position="247"/>
    </location>
</feature>
<dbReference type="Proteomes" id="UP001596298">
    <property type="component" value="Unassembled WGS sequence"/>
</dbReference>
<evidence type="ECO:0000256" key="1">
    <source>
        <dbReference type="SAM" id="MobiDB-lite"/>
    </source>
</evidence>
<keyword evidence="3" id="KW-1185">Reference proteome</keyword>
<accession>A0ABW2AIX3</accession>